<sequence length="146" mass="15511">MDVANNKKNNGRVSALVLIFATLFVASSGLAYYFYTRMNPVKTSADTQAEVKAIVQKVGQLILLPGGEDPTLATVVDPERLKDQPFFAQASAGDKVLIYTKAKKAVLYNPTLNKIIEVAPITIGNPGVDTSSATGAPNTTTPESKP</sequence>
<evidence type="ECO:0000256" key="2">
    <source>
        <dbReference type="SAM" id="Phobius"/>
    </source>
</evidence>
<protein>
    <submittedName>
        <fullName evidence="3">Uncharacterized protein</fullName>
    </submittedName>
</protein>
<dbReference type="AlphaFoldDB" id="A0A1G2GR08"/>
<dbReference type="EMBL" id="MHNW01000042">
    <property type="protein sequence ID" value="OGZ52643.1"/>
    <property type="molecule type" value="Genomic_DNA"/>
</dbReference>
<evidence type="ECO:0000313" key="3">
    <source>
        <dbReference type="EMBL" id="OGZ52643.1"/>
    </source>
</evidence>
<name>A0A1G2GR08_9BACT</name>
<reference evidence="3 4" key="1">
    <citation type="journal article" date="2016" name="Nat. Commun.">
        <title>Thousands of microbial genomes shed light on interconnected biogeochemical processes in an aquifer system.</title>
        <authorList>
            <person name="Anantharaman K."/>
            <person name="Brown C.T."/>
            <person name="Hug L.A."/>
            <person name="Sharon I."/>
            <person name="Castelle C.J."/>
            <person name="Probst A.J."/>
            <person name="Thomas B.C."/>
            <person name="Singh A."/>
            <person name="Wilkins M.J."/>
            <person name="Karaoz U."/>
            <person name="Brodie E.L."/>
            <person name="Williams K.H."/>
            <person name="Hubbard S.S."/>
            <person name="Banfield J.F."/>
        </authorList>
    </citation>
    <scope>NUCLEOTIDE SEQUENCE [LARGE SCALE GENOMIC DNA]</scope>
</reference>
<feature type="compositionally biased region" description="Polar residues" evidence="1">
    <location>
        <begin position="128"/>
        <end position="146"/>
    </location>
</feature>
<feature type="region of interest" description="Disordered" evidence="1">
    <location>
        <begin position="127"/>
        <end position="146"/>
    </location>
</feature>
<organism evidence="3 4">
    <name type="scientific">Candidatus Ryanbacteria bacterium RIFCSPLOWO2_01_FULL_48_26</name>
    <dbReference type="NCBI Taxonomy" id="1802126"/>
    <lineage>
        <taxon>Bacteria</taxon>
        <taxon>Candidatus Ryaniibacteriota</taxon>
    </lineage>
</organism>
<proteinExistence type="predicted"/>
<gene>
    <name evidence="3" type="ORF">A3B25_00405</name>
</gene>
<dbReference type="Proteomes" id="UP000179106">
    <property type="component" value="Unassembled WGS sequence"/>
</dbReference>
<comment type="caution">
    <text evidence="3">The sequence shown here is derived from an EMBL/GenBank/DDBJ whole genome shotgun (WGS) entry which is preliminary data.</text>
</comment>
<keyword evidence="2" id="KW-0812">Transmembrane</keyword>
<keyword evidence="2" id="KW-1133">Transmembrane helix</keyword>
<accession>A0A1G2GR08</accession>
<evidence type="ECO:0000313" key="4">
    <source>
        <dbReference type="Proteomes" id="UP000179106"/>
    </source>
</evidence>
<dbReference type="STRING" id="1802126.A3B25_00405"/>
<feature type="transmembrane region" description="Helical" evidence="2">
    <location>
        <begin position="15"/>
        <end position="35"/>
    </location>
</feature>
<evidence type="ECO:0000256" key="1">
    <source>
        <dbReference type="SAM" id="MobiDB-lite"/>
    </source>
</evidence>
<keyword evidence="2" id="KW-0472">Membrane</keyword>